<dbReference type="AlphaFoldDB" id="X0L3V7"/>
<feature type="compositionally biased region" description="Acidic residues" evidence="1">
    <location>
        <begin position="102"/>
        <end position="112"/>
    </location>
</feature>
<protein>
    <submittedName>
        <fullName evidence="2">Uncharacterized protein</fullName>
    </submittedName>
</protein>
<sequence>MVTGVRIARGARMSDQMSRASGMNTTLGADGMAVGIPISTGLDGGLSHMSNTTNSFQAASDFVYAYRLCEVYYSKKVRLKPYSQGETYAVGQVEKDGTGTDQSEEASEDEEIPGISVDGICNVDYSGDGILEKATESGFEDEEYYLLN</sequence>
<feature type="region of interest" description="Disordered" evidence="1">
    <location>
        <begin position="88"/>
        <end position="113"/>
    </location>
</feature>
<proteinExistence type="predicted"/>
<accession>X0L3V7</accession>
<evidence type="ECO:0000313" key="2">
    <source>
        <dbReference type="EMBL" id="EXM20513.1"/>
    </source>
</evidence>
<dbReference type="EMBL" id="JH657953">
    <property type="protein sequence ID" value="EXM20513.1"/>
    <property type="molecule type" value="Genomic_DNA"/>
</dbReference>
<organism evidence="2">
    <name type="scientific">Fusarium oxysporum f. sp. vasinfectum 25433</name>
    <dbReference type="NCBI Taxonomy" id="1089449"/>
    <lineage>
        <taxon>Eukaryota</taxon>
        <taxon>Fungi</taxon>
        <taxon>Dikarya</taxon>
        <taxon>Ascomycota</taxon>
        <taxon>Pezizomycotina</taxon>
        <taxon>Sordariomycetes</taxon>
        <taxon>Hypocreomycetidae</taxon>
        <taxon>Hypocreales</taxon>
        <taxon>Nectriaceae</taxon>
        <taxon>Fusarium</taxon>
        <taxon>Fusarium oxysporum species complex</taxon>
    </lineage>
</organism>
<reference evidence="2" key="2">
    <citation type="submission" date="2012-05" db="EMBL/GenBank/DDBJ databases">
        <title>The Genome Annotation of Fusarium oxysporum Cotton.</title>
        <authorList>
            <consortium name="The Broad Institute Genomics Platform"/>
            <person name="Ma L.-J."/>
            <person name="Corby-Kistler H."/>
            <person name="Broz K."/>
            <person name="Gale L.R."/>
            <person name="Jonkers W."/>
            <person name="O'Donnell K."/>
            <person name="Ploetz R."/>
            <person name="Steinberg C."/>
            <person name="Schwartz D.C."/>
            <person name="VanEtten H."/>
            <person name="Zhou S."/>
            <person name="Young S.K."/>
            <person name="Zeng Q."/>
            <person name="Gargeya S."/>
            <person name="Fitzgerald M."/>
            <person name="Abouelleil A."/>
            <person name="Alvarado L."/>
            <person name="Chapman S.B."/>
            <person name="Gainer-Dewar J."/>
            <person name="Goldberg J."/>
            <person name="Griggs A."/>
            <person name="Gujja S."/>
            <person name="Hansen M."/>
            <person name="Howarth C."/>
            <person name="Imamovic A."/>
            <person name="Ireland A."/>
            <person name="Larimer J."/>
            <person name="McCowan C."/>
            <person name="Murphy C."/>
            <person name="Pearson M."/>
            <person name="Poon T.W."/>
            <person name="Priest M."/>
            <person name="Roberts A."/>
            <person name="Saif S."/>
            <person name="Shea T."/>
            <person name="Sykes S."/>
            <person name="Wortman J."/>
            <person name="Nusbaum C."/>
            <person name="Birren B."/>
        </authorList>
    </citation>
    <scope>NUCLEOTIDE SEQUENCE</scope>
    <source>
        <strain evidence="2">25433</strain>
    </source>
</reference>
<gene>
    <name evidence="2" type="ORF">FOTG_11636</name>
</gene>
<dbReference type="HOGENOM" id="CLU_1758879_0_0_1"/>
<reference evidence="2" key="1">
    <citation type="submission" date="2011-11" db="EMBL/GenBank/DDBJ databases">
        <title>The Genome Sequence of Fusarium oxysporum Cotton.</title>
        <authorList>
            <consortium name="The Broad Institute Genome Sequencing Platform"/>
            <person name="Ma L.-J."/>
            <person name="Gale L.R."/>
            <person name="Schwartz D.C."/>
            <person name="Zhou S."/>
            <person name="Corby-Kistler H."/>
            <person name="Young S.K."/>
            <person name="Zeng Q."/>
            <person name="Gargeya S."/>
            <person name="Fitzgerald M."/>
            <person name="Haas B."/>
            <person name="Abouelleil A."/>
            <person name="Alvarado L."/>
            <person name="Arachchi H.M."/>
            <person name="Berlin A."/>
            <person name="Brown A."/>
            <person name="Chapman S.B."/>
            <person name="Chen Z."/>
            <person name="Dunbar C."/>
            <person name="Freedman E."/>
            <person name="Gearin G."/>
            <person name="Goldberg J."/>
            <person name="Griggs A."/>
            <person name="Gujja S."/>
            <person name="Heiman D."/>
            <person name="Howarth C."/>
            <person name="Larson L."/>
            <person name="Lui A."/>
            <person name="MacDonald P.J.P."/>
            <person name="Montmayeur A."/>
            <person name="Murphy C."/>
            <person name="Neiman D."/>
            <person name="Pearson M."/>
            <person name="Priest M."/>
            <person name="Roberts A."/>
            <person name="Saif S."/>
            <person name="Shea T."/>
            <person name="Shenoy N."/>
            <person name="Sisk P."/>
            <person name="Stolte C."/>
            <person name="Sykes S."/>
            <person name="Wortman J."/>
            <person name="Nusbaum C."/>
            <person name="Birren B."/>
        </authorList>
    </citation>
    <scope>NUCLEOTIDE SEQUENCE [LARGE SCALE GENOMIC DNA]</scope>
    <source>
        <strain evidence="2">25433</strain>
    </source>
</reference>
<dbReference type="Proteomes" id="UP000030701">
    <property type="component" value="Unassembled WGS sequence"/>
</dbReference>
<name>X0L3V7_FUSOX</name>
<evidence type="ECO:0000256" key="1">
    <source>
        <dbReference type="SAM" id="MobiDB-lite"/>
    </source>
</evidence>
<dbReference type="OrthoDB" id="4500473at2759"/>